<evidence type="ECO:0000259" key="5">
    <source>
        <dbReference type="PROSITE" id="PS50887"/>
    </source>
</evidence>
<dbReference type="Proteomes" id="UP000061457">
    <property type="component" value="Chromosome I"/>
</dbReference>
<dbReference type="SMART" id="SM00267">
    <property type="entry name" value="GGDEF"/>
    <property type="match status" value="1"/>
</dbReference>
<dbReference type="Gene3D" id="3.20.20.450">
    <property type="entry name" value="EAL domain"/>
    <property type="match status" value="1"/>
</dbReference>
<keyword evidence="7" id="KW-1185">Reference proteome</keyword>
<accession>A0A0S2JYQ6</accession>
<dbReference type="InterPro" id="IPR035919">
    <property type="entry name" value="EAL_sf"/>
</dbReference>
<dbReference type="SUPFAM" id="SSF55073">
    <property type="entry name" value="Nucleotide cyclase"/>
    <property type="match status" value="1"/>
</dbReference>
<gene>
    <name evidence="6" type="ORF">PP2015_401</name>
</gene>
<dbReference type="NCBIfam" id="TIGR00254">
    <property type="entry name" value="GGDEF"/>
    <property type="match status" value="1"/>
</dbReference>
<dbReference type="PATRIC" id="fig|161398.10.peg.412"/>
<organism evidence="6 7">
    <name type="scientific">Pseudoalteromonas phenolica</name>
    <dbReference type="NCBI Taxonomy" id="161398"/>
    <lineage>
        <taxon>Bacteria</taxon>
        <taxon>Pseudomonadati</taxon>
        <taxon>Pseudomonadota</taxon>
        <taxon>Gammaproteobacteria</taxon>
        <taxon>Alteromonadales</taxon>
        <taxon>Pseudoalteromonadaceae</taxon>
        <taxon>Pseudoalteromonas</taxon>
    </lineage>
</organism>
<dbReference type="PANTHER" id="PTHR33121:SF70">
    <property type="entry name" value="SIGNALING PROTEIN YKOW"/>
    <property type="match status" value="1"/>
</dbReference>
<dbReference type="AlphaFoldDB" id="A0A0S2JYQ6"/>
<dbReference type="InterPro" id="IPR001789">
    <property type="entry name" value="Sig_transdc_resp-reg_receiver"/>
</dbReference>
<dbReference type="PANTHER" id="PTHR33121">
    <property type="entry name" value="CYCLIC DI-GMP PHOSPHODIESTERASE PDEF"/>
    <property type="match status" value="1"/>
</dbReference>
<dbReference type="InterPro" id="IPR050706">
    <property type="entry name" value="Cyclic-di-GMP_PDE-like"/>
</dbReference>
<feature type="domain" description="EAL" evidence="4">
    <location>
        <begin position="476"/>
        <end position="728"/>
    </location>
</feature>
<dbReference type="Gene3D" id="3.30.70.270">
    <property type="match status" value="1"/>
</dbReference>
<dbReference type="PROSITE" id="PS50883">
    <property type="entry name" value="EAL"/>
    <property type="match status" value="1"/>
</dbReference>
<dbReference type="CDD" id="cd01949">
    <property type="entry name" value="GGDEF"/>
    <property type="match status" value="1"/>
</dbReference>
<feature type="compositionally biased region" description="Acidic residues" evidence="2">
    <location>
        <begin position="1"/>
        <end position="18"/>
    </location>
</feature>
<feature type="modified residue" description="4-aspartylphosphate" evidence="1">
    <location>
        <position position="83"/>
    </location>
</feature>
<name>A0A0S2JYQ6_9GAMM</name>
<proteinExistence type="predicted"/>
<evidence type="ECO:0000256" key="2">
    <source>
        <dbReference type="SAM" id="MobiDB-lite"/>
    </source>
</evidence>
<dbReference type="InterPro" id="IPR001633">
    <property type="entry name" value="EAL_dom"/>
</dbReference>
<dbReference type="Gene3D" id="3.40.50.2300">
    <property type="match status" value="1"/>
</dbReference>
<dbReference type="InterPro" id="IPR011006">
    <property type="entry name" value="CheY-like_superfamily"/>
</dbReference>
<dbReference type="InterPro" id="IPR021800">
    <property type="entry name" value="DUF3369"/>
</dbReference>
<dbReference type="OrthoDB" id="9800643at2"/>
<feature type="domain" description="GGDEF" evidence="5">
    <location>
        <begin position="341"/>
        <end position="469"/>
    </location>
</feature>
<dbReference type="STRING" id="161398.PP2015_401"/>
<dbReference type="Pfam" id="PF00990">
    <property type="entry name" value="GGDEF"/>
    <property type="match status" value="1"/>
</dbReference>
<dbReference type="InterPro" id="IPR029787">
    <property type="entry name" value="Nucleotide_cyclase"/>
</dbReference>
<feature type="domain" description="Response regulatory" evidence="3">
    <location>
        <begin position="28"/>
        <end position="152"/>
    </location>
</feature>
<dbReference type="InterPro" id="IPR000160">
    <property type="entry name" value="GGDEF_dom"/>
</dbReference>
<dbReference type="GO" id="GO:0071111">
    <property type="term" value="F:cyclic-guanylate-specific phosphodiesterase activity"/>
    <property type="evidence" value="ECO:0007669"/>
    <property type="project" value="InterPro"/>
</dbReference>
<dbReference type="RefSeq" id="WP_058028698.1">
    <property type="nucleotide sequence ID" value="NZ_CP013187.1"/>
</dbReference>
<dbReference type="CDD" id="cd00156">
    <property type="entry name" value="REC"/>
    <property type="match status" value="1"/>
</dbReference>
<dbReference type="KEGG" id="pphe:PP2015_401"/>
<evidence type="ECO:0000259" key="4">
    <source>
        <dbReference type="PROSITE" id="PS50883"/>
    </source>
</evidence>
<dbReference type="SUPFAM" id="SSF141868">
    <property type="entry name" value="EAL domain-like"/>
    <property type="match status" value="1"/>
</dbReference>
<evidence type="ECO:0000259" key="3">
    <source>
        <dbReference type="PROSITE" id="PS50110"/>
    </source>
</evidence>
<dbReference type="SUPFAM" id="SSF52172">
    <property type="entry name" value="CheY-like"/>
    <property type="match status" value="1"/>
</dbReference>
<dbReference type="InterPro" id="IPR043128">
    <property type="entry name" value="Rev_trsase/Diguanyl_cyclase"/>
</dbReference>
<reference evidence="7" key="1">
    <citation type="submission" date="2015-11" db="EMBL/GenBank/DDBJ databases">
        <authorList>
            <person name="Kim K.M."/>
        </authorList>
    </citation>
    <scope>NUCLEOTIDE SEQUENCE [LARGE SCALE GENOMIC DNA]</scope>
    <source>
        <strain evidence="7">KCTC 12086</strain>
    </source>
</reference>
<dbReference type="GO" id="GO:0000160">
    <property type="term" value="P:phosphorelay signal transduction system"/>
    <property type="evidence" value="ECO:0007669"/>
    <property type="project" value="InterPro"/>
</dbReference>
<evidence type="ECO:0000313" key="6">
    <source>
        <dbReference type="EMBL" id="ALO40927.1"/>
    </source>
</evidence>
<dbReference type="CDD" id="cd01948">
    <property type="entry name" value="EAL"/>
    <property type="match status" value="1"/>
</dbReference>
<dbReference type="PROSITE" id="PS50887">
    <property type="entry name" value="GGDEF"/>
    <property type="match status" value="1"/>
</dbReference>
<evidence type="ECO:0000256" key="1">
    <source>
        <dbReference type="PROSITE-ProRule" id="PRU00169"/>
    </source>
</evidence>
<dbReference type="Pfam" id="PF11849">
    <property type="entry name" value="DUF3369"/>
    <property type="match status" value="1"/>
</dbReference>
<dbReference type="SMART" id="SM00052">
    <property type="entry name" value="EAL"/>
    <property type="match status" value="1"/>
</dbReference>
<keyword evidence="1" id="KW-0597">Phosphoprotein</keyword>
<protein>
    <submittedName>
        <fullName evidence="6">Response regulator receiver modulated diguanylate cyclase/phosphodiesterase</fullName>
    </submittedName>
</protein>
<dbReference type="PROSITE" id="PS50110">
    <property type="entry name" value="RESPONSE_REGULATORY"/>
    <property type="match status" value="1"/>
</dbReference>
<feature type="region of interest" description="Disordered" evidence="2">
    <location>
        <begin position="1"/>
        <end position="22"/>
    </location>
</feature>
<sequence>MASEQDDFLFLDHEDDTPDNNQPQSFWDILVVDDDPEIHSVTKLALSGVEFWGKALRFHHAYSGEEAIHELIHNPEICLLLLDVVMESDDAGLKVVKTVRDELDNHNVRIILRTGQPGHAPEEQVIREYDINDYKMKTELTRSKLVTSLMTALRSFQQICELEAQSEGLTNILSASNAILGHNNISGFSQAVVMQLANILANDANGFVCAQISGTNSLVLLGGSTQYHDFIGQGVEQLDNGRAIMQVKTCIEQQCHQQTEHDLTLFLEKNNEQAAIFIELALPPMPRQIQFAEIFLANVSVGLDNIKLFSQIREVAYKDPLTKLANRTSFVEHLEKTPCDDGLSLILLDIAQFSDINNGLGQEVGNQLLMAVMQRLDQDIPNAKALARIGADVFAFLLPTASFNEELLVDALTIPYQLKEHLLSIHFHIGLCKCEDFSETGLETLKKGYIALNQAKQSHKVFDWYTSDLEEKMAWRLGLIRQLRSDFEQSKLEVWYQPQFSLKTQQIIGCEALLRWPSGNGRYISPGIFVPLAESSGLIVEIGQWVLEQACQQQKRFAQLGLDICVAVNVSVPQFKTPDYAKTVMSTLEKYQVPSSKIELEVTESVVMDEISSVINTLDELKRYGIEVAIDDFGTGFSSLSYLQKLPLSRLKIDRAFIKDIPESDTGAIAELIVSLGKNLGLKTIAEGVETQVQLERLQQMGCDEIQGFLLAKPMPVDELMVFAQNKLGS</sequence>
<dbReference type="EMBL" id="CP013187">
    <property type="protein sequence ID" value="ALO40927.1"/>
    <property type="molecule type" value="Genomic_DNA"/>
</dbReference>
<dbReference type="Pfam" id="PF00563">
    <property type="entry name" value="EAL"/>
    <property type="match status" value="1"/>
</dbReference>
<evidence type="ECO:0000313" key="7">
    <source>
        <dbReference type="Proteomes" id="UP000061457"/>
    </source>
</evidence>